<protein>
    <recommendedName>
        <fullName evidence="3">Pherophorin domain-containing protein</fullName>
    </recommendedName>
</protein>
<feature type="signal peptide" evidence="2">
    <location>
        <begin position="1"/>
        <end position="25"/>
    </location>
</feature>
<comment type="caution">
    <text evidence="4">The sequence shown here is derived from an EMBL/GenBank/DDBJ whole genome shotgun (WGS) entry which is preliminary data.</text>
</comment>
<keyword evidence="5" id="KW-1185">Reference proteome</keyword>
<name>A0A835XVR4_9CHLO</name>
<dbReference type="InterPro" id="IPR024616">
    <property type="entry name" value="Pherophorin"/>
</dbReference>
<reference evidence="4" key="1">
    <citation type="journal article" date="2020" name="bioRxiv">
        <title>Comparative genomics of Chlamydomonas.</title>
        <authorList>
            <person name="Craig R.J."/>
            <person name="Hasan A.R."/>
            <person name="Ness R.W."/>
            <person name="Keightley P.D."/>
        </authorList>
    </citation>
    <scope>NUCLEOTIDE SEQUENCE</scope>
    <source>
        <strain evidence="4">CCAP 11/70</strain>
    </source>
</reference>
<keyword evidence="2" id="KW-0732">Signal</keyword>
<dbReference type="AlphaFoldDB" id="A0A835XVR4"/>
<dbReference type="EMBL" id="JAEHOE010000059">
    <property type="protein sequence ID" value="KAG2490710.1"/>
    <property type="molecule type" value="Genomic_DNA"/>
</dbReference>
<feature type="chain" id="PRO_5032740234" description="Pherophorin domain-containing protein" evidence="2">
    <location>
        <begin position="26"/>
        <end position="792"/>
    </location>
</feature>
<proteinExistence type="predicted"/>
<feature type="region of interest" description="Disordered" evidence="1">
    <location>
        <begin position="761"/>
        <end position="792"/>
    </location>
</feature>
<gene>
    <name evidence="4" type="ORF">HYH03_010871</name>
</gene>
<evidence type="ECO:0000313" key="4">
    <source>
        <dbReference type="EMBL" id="KAG2490710.1"/>
    </source>
</evidence>
<evidence type="ECO:0000256" key="2">
    <source>
        <dbReference type="SAM" id="SignalP"/>
    </source>
</evidence>
<feature type="domain" description="Pherophorin" evidence="3">
    <location>
        <begin position="611"/>
        <end position="758"/>
    </location>
</feature>
<feature type="domain" description="Pherophorin" evidence="3">
    <location>
        <begin position="26"/>
        <end position="206"/>
    </location>
</feature>
<organism evidence="4 5">
    <name type="scientific">Edaphochlamys debaryana</name>
    <dbReference type="NCBI Taxonomy" id="47281"/>
    <lineage>
        <taxon>Eukaryota</taxon>
        <taxon>Viridiplantae</taxon>
        <taxon>Chlorophyta</taxon>
        <taxon>core chlorophytes</taxon>
        <taxon>Chlorophyceae</taxon>
        <taxon>CS clade</taxon>
        <taxon>Chlamydomonadales</taxon>
        <taxon>Chlamydomonadales incertae sedis</taxon>
        <taxon>Edaphochlamys</taxon>
    </lineage>
</organism>
<evidence type="ECO:0000313" key="5">
    <source>
        <dbReference type="Proteomes" id="UP000612055"/>
    </source>
</evidence>
<sequence length="792" mass="86451">MGRADVVVGVALVLLALSAAPPALGFPWALCNYPDDSVSSFKVNVVPTVNATYDGGFQKLCWRIFWNSTQCDSWDAALYGGVKKPRCCDTTGLFKEVKAFDMDMNPLCYGNGNGTKLRGTWFLDNNEYGPIELYNFSRVNTKTGKYQERFSLKGNKLYINATALKSRSAELCLRITDGPCRNLKQLMPAGAAQPQIALWDPNHICCAHDTRNPHCENLCFDFRADTNANFTLTNKTCNDGLLSNFQTKTLPYIADRLTNAIDMSPADKARYKSVLDSFTKLVAGWTGSCNVGPTWTEVRADYTSDGLLAGNVTTLRRNTTAKLCGRVSDQFMGEGITFLLGKFLNASETDQVSMINQILTLVGYKDTYDPSRASKRFCPNTAFTSQSDDQWPACSASAASSVCSQDDQCTKPEMCVDFYTFPSRQLFVPPSGWFGRANPANNLTEACEFALNVTLNGLKDKDTGKTTLAAVDDTLTDLFKAAGYVNGETTQNGTALLILPANSQRVKCASNVALPASLARGNVTSGDRVRWCTKVNQYDFDNRPTPLQITANATQRGDLANQTRAMFGYLNTCPDAGTNFAVQETNDWSPDQPDPRCPPAEGSANCPELWPFYICRRDAHVSPYGVSTELKMIPGKTTTSYCLPVIKETPINPQSKCGSDSALIKIAFGINYDSRAAIKGLYILYGNGTREDRSTAWSQPSENTLKLTPLAWTAASSVCIELRSPAKLADIVSDGGMPGSAQKTLRVALFNPDKDCCPTYRMDPEQASVVPSPPPPARASAGRRSMRQGDEA</sequence>
<accession>A0A835XVR4</accession>
<dbReference type="Pfam" id="PF12499">
    <property type="entry name" value="DUF3707"/>
    <property type="match status" value="2"/>
</dbReference>
<evidence type="ECO:0000259" key="3">
    <source>
        <dbReference type="Pfam" id="PF12499"/>
    </source>
</evidence>
<dbReference type="Proteomes" id="UP000612055">
    <property type="component" value="Unassembled WGS sequence"/>
</dbReference>
<evidence type="ECO:0000256" key="1">
    <source>
        <dbReference type="SAM" id="MobiDB-lite"/>
    </source>
</evidence>